<accession>A0A4R6T9N3</accession>
<protein>
    <submittedName>
        <fullName evidence="5">Putative ATPase</fullName>
    </submittedName>
</protein>
<dbReference type="SUPFAM" id="SSF52540">
    <property type="entry name" value="P-loop containing nucleoside triphosphate hydrolases"/>
    <property type="match status" value="1"/>
</dbReference>
<dbReference type="Gene3D" id="1.10.510.10">
    <property type="entry name" value="Transferase(Phosphotransferase) domain 1"/>
    <property type="match status" value="1"/>
</dbReference>
<dbReference type="Pfam" id="PF01590">
    <property type="entry name" value="GAF"/>
    <property type="match status" value="1"/>
</dbReference>
<feature type="domain" description="Protein kinase" evidence="3">
    <location>
        <begin position="16"/>
        <end position="279"/>
    </location>
</feature>
<dbReference type="Gene3D" id="3.30.70.1230">
    <property type="entry name" value="Nucleotide cyclase"/>
    <property type="match status" value="1"/>
</dbReference>
<feature type="repeat" description="TPR" evidence="2">
    <location>
        <begin position="1739"/>
        <end position="1772"/>
    </location>
</feature>
<dbReference type="RefSeq" id="WP_133553832.1">
    <property type="nucleotide sequence ID" value="NZ_SNYF01000005.1"/>
</dbReference>
<dbReference type="SUPFAM" id="SSF55781">
    <property type="entry name" value="GAF domain-like"/>
    <property type="match status" value="1"/>
</dbReference>
<dbReference type="InterPro" id="IPR029016">
    <property type="entry name" value="GAF-like_dom_sf"/>
</dbReference>
<dbReference type="SUPFAM" id="SSF55073">
    <property type="entry name" value="Nucleotide cyclase"/>
    <property type="match status" value="1"/>
</dbReference>
<dbReference type="Proteomes" id="UP000294535">
    <property type="component" value="Unassembled WGS sequence"/>
</dbReference>
<dbReference type="InterPro" id="IPR041664">
    <property type="entry name" value="AAA_16"/>
</dbReference>
<dbReference type="InterPro" id="IPR011009">
    <property type="entry name" value="Kinase-like_dom_sf"/>
</dbReference>
<dbReference type="CDD" id="cd07302">
    <property type="entry name" value="CHD"/>
    <property type="match status" value="1"/>
</dbReference>
<dbReference type="InterPro" id="IPR019734">
    <property type="entry name" value="TPR_rpt"/>
</dbReference>
<dbReference type="PROSITE" id="PS50011">
    <property type="entry name" value="PROTEIN_KINASE_DOM"/>
    <property type="match status" value="1"/>
</dbReference>
<dbReference type="CDD" id="cd14014">
    <property type="entry name" value="STKc_PknB_like"/>
    <property type="match status" value="1"/>
</dbReference>
<dbReference type="GO" id="GO:0004672">
    <property type="term" value="F:protein kinase activity"/>
    <property type="evidence" value="ECO:0007669"/>
    <property type="project" value="InterPro"/>
</dbReference>
<dbReference type="InterPro" id="IPR001054">
    <property type="entry name" value="A/G_cyclase"/>
</dbReference>
<keyword evidence="6" id="KW-1185">Reference proteome</keyword>
<dbReference type="Pfam" id="PF00211">
    <property type="entry name" value="Guanylate_cyc"/>
    <property type="match status" value="1"/>
</dbReference>
<dbReference type="GO" id="GO:0035556">
    <property type="term" value="P:intracellular signal transduction"/>
    <property type="evidence" value="ECO:0007669"/>
    <property type="project" value="InterPro"/>
</dbReference>
<evidence type="ECO:0000256" key="2">
    <source>
        <dbReference type="PROSITE-ProRule" id="PRU00339"/>
    </source>
</evidence>
<dbReference type="GO" id="GO:0016020">
    <property type="term" value="C:membrane"/>
    <property type="evidence" value="ECO:0007669"/>
    <property type="project" value="UniProtKB-SubCell"/>
</dbReference>
<evidence type="ECO:0000313" key="5">
    <source>
        <dbReference type="EMBL" id="TDQ19481.1"/>
    </source>
</evidence>
<dbReference type="InterPro" id="IPR053159">
    <property type="entry name" value="Hybrid_Histidine_Kinase"/>
</dbReference>
<dbReference type="GO" id="GO:0009190">
    <property type="term" value="P:cyclic nucleotide biosynthetic process"/>
    <property type="evidence" value="ECO:0007669"/>
    <property type="project" value="InterPro"/>
</dbReference>
<dbReference type="Pfam" id="PF13191">
    <property type="entry name" value="AAA_16"/>
    <property type="match status" value="1"/>
</dbReference>
<dbReference type="OrthoDB" id="9806704at2"/>
<evidence type="ECO:0000259" key="4">
    <source>
        <dbReference type="PROSITE" id="PS50125"/>
    </source>
</evidence>
<dbReference type="EMBL" id="SNYF01000005">
    <property type="protein sequence ID" value="TDQ19481.1"/>
    <property type="molecule type" value="Genomic_DNA"/>
</dbReference>
<proteinExistence type="predicted"/>
<dbReference type="InterPro" id="IPR029787">
    <property type="entry name" value="Nucleotide_cyclase"/>
</dbReference>
<dbReference type="SMART" id="SM00065">
    <property type="entry name" value="GAF"/>
    <property type="match status" value="1"/>
</dbReference>
<dbReference type="SUPFAM" id="SSF56112">
    <property type="entry name" value="Protein kinase-like (PK-like)"/>
    <property type="match status" value="1"/>
</dbReference>
<dbReference type="PANTHER" id="PTHR43642:SF1">
    <property type="entry name" value="HYBRID SIGNAL TRANSDUCTION HISTIDINE KINASE G"/>
    <property type="match status" value="1"/>
</dbReference>
<dbReference type="Gene3D" id="3.40.50.300">
    <property type="entry name" value="P-loop containing nucleotide triphosphate hydrolases"/>
    <property type="match status" value="1"/>
</dbReference>
<comment type="caution">
    <text evidence="5">The sequence shown here is derived from an EMBL/GenBank/DDBJ whole genome shotgun (WGS) entry which is preliminary data.</text>
</comment>
<dbReference type="PROSITE" id="PS50125">
    <property type="entry name" value="GUANYLATE_CYCLASE_2"/>
    <property type="match status" value="1"/>
</dbReference>
<dbReference type="PANTHER" id="PTHR43642">
    <property type="entry name" value="HYBRID SIGNAL TRANSDUCTION HISTIDINE KINASE G"/>
    <property type="match status" value="1"/>
</dbReference>
<sequence>MKNKPGKLITENIPGFVELEILYNSYPHLLLKGKRIKDGKSIVLKTLQDKYPKKEHIAGITREYQLLSKAQVEGVVEVFDFFGYGNGNVAIEMENFGLSLEDYRHSQSPKKIPLPLLLSISLKLVKTLGRIHDKGIIHKDLVPRNILVNPENFEVKIIDFSSSTELSREHQEVTFPNSISGSLPYISPEQTGRMNRDIDYRTDYYTVGVSLFELGTGQLPFQASDALEWVHCHISKPPKVAKEIDPEFPSALSDLLGKLMAKNAEDRYQSTKGISHDLEQINSAFEAGAKDFPLELAKGDILGKFQIPQKLYGREIEIQKLETYLQKATNGSAEFCLVSGYSGVGKSALVHEFGRTVARKKGFLIQGKFEQFRQNTAYSALAGAFKELIHHLLGESKARLDIWSKQINDALDHQGQLILDLIPELELIIGKQPKVQELSPSENQNRFSLTFLNFVKVFAQKNHPLVIFLDDLQWSDIPTLNLINRLLGSQELGYILLIGAFRDNAVDEAHPLMLTLEEIKKKRWVENITLPPLGQSVIDQIVQDTLHCGVELANDLGKVLIEKTGGNPFYSIEFLKDLHSQKIISFDSLSGKWTWDPEKLQGISQSENVVDFLVKNLSKLPENTQIALQLAACIGATFDLKTLAMISKTSMEKAAADLYDALMANLIFPLHESYRLVGLSFDHATQKLYVGKDQEEHQINPTYKFQHDRVQQAAYSTIPNERKELMHLSIGRLLLLHSDQIHLQEILIDVVEHLNKGKNWITDYEEKFQLAELNLKAGIKAKQSSAYDSALQYLLISLDLLDAKTWETNYPLMWKLGEELQNCFYLTGNQKEAEEWSEVILIQAKTDIEKGLVLAARTRQYATTGRMKESIEAAYQGLGILGFDFISNPSNEDLDREIYLLEQKLGERRVADLIHLPEMTDERARIASQLLMETFAAAFLSGTGRKFPYLVIKSVNLALTYGNCPETAFSYAGYGMILCGYFENTALGYQYGKLGVEMIEAYGDIALKSRILYVYTMFVHHWSNHWSSMTPWFRKGIDTGYQSGDLLYLAYSAQDCIIWDPKLDLDTAIQEQIRLLKIVAECNYQDSLDSGTLFLQMQKNFQGKTEGKYSLTSKYFDEEACLKGMNERHFLTGIANYHIYKAEIHLLYNDPKGALPHVLAQENLMPSVMSLPQLVRFHIVAFLVRSMLLHEITQENKRKEYVKKMEYNYSKMFHWAEQCEENFEHLRWFMEAEMAGHLGKVSEALQGFEKALSFAQKHGFLRDEAMINEFAANFYIRNGLEKASEGYLKASHYLYYRWGAIRKTEEMVANYPQILTSGTLSKSPSQTQSIRLNSSITEEFGNNLLDMSSVFRASQMISGELILEKLLKATLQVLLENAGAQHGYLIEKRDGNFYIQASSLENENMKESFLDSENIDFLPISLINTAIRTNEPIVIANASQSNPFSNDPYILKSKPLSVLCIPLTTNRQWKVVIYLENNLTHSAFTEERVQIIKLLAAQAAISIENSRIYENQEKLLKAQQRFVPDQFLAHLGHEDISKVSLGESVAMEMSVLFSDIRDFTPLVEKLSPEKVINILNQYFSKIGSHITRAGGFIDSYAGDEILALFAVPSQKALEAGINMAKALYEFNQESVSLGRPILKMGIGVNTGPLVLGTMGGDDRMQCTVLGDTVNLGSRIENLTKVYGAQFLISEHTYYSLENPQAFSFRKVDRVAVKGKAKAVDLYEVLDAEFEERRTKKEATKEVLADGLKAYYARDFEKALNLFDSGYKLDPDDQTFKIFIERCQKYQEHPPGQEWQGYEIMQHK</sequence>
<dbReference type="Gene3D" id="3.30.450.40">
    <property type="match status" value="1"/>
</dbReference>
<dbReference type="GO" id="GO:0005524">
    <property type="term" value="F:ATP binding"/>
    <property type="evidence" value="ECO:0007669"/>
    <property type="project" value="InterPro"/>
</dbReference>
<evidence type="ECO:0000256" key="1">
    <source>
        <dbReference type="ARBA" id="ARBA00004167"/>
    </source>
</evidence>
<feature type="domain" description="Guanylate cyclase" evidence="4">
    <location>
        <begin position="1550"/>
        <end position="1676"/>
    </location>
</feature>
<organism evidence="5 6">
    <name type="scientific">Algoriphagus boseongensis</name>
    <dbReference type="NCBI Taxonomy" id="1442587"/>
    <lineage>
        <taxon>Bacteria</taxon>
        <taxon>Pseudomonadati</taxon>
        <taxon>Bacteroidota</taxon>
        <taxon>Cytophagia</taxon>
        <taxon>Cytophagales</taxon>
        <taxon>Cyclobacteriaceae</taxon>
        <taxon>Algoriphagus</taxon>
    </lineage>
</organism>
<dbReference type="InterPro" id="IPR027417">
    <property type="entry name" value="P-loop_NTPase"/>
</dbReference>
<keyword evidence="2" id="KW-0802">TPR repeat</keyword>
<dbReference type="Pfam" id="PF00069">
    <property type="entry name" value="Pkinase"/>
    <property type="match status" value="1"/>
</dbReference>
<dbReference type="SMART" id="SM00220">
    <property type="entry name" value="S_TKc"/>
    <property type="match status" value="1"/>
</dbReference>
<evidence type="ECO:0000313" key="6">
    <source>
        <dbReference type="Proteomes" id="UP000294535"/>
    </source>
</evidence>
<dbReference type="InterPro" id="IPR000719">
    <property type="entry name" value="Prot_kinase_dom"/>
</dbReference>
<reference evidence="5 6" key="1">
    <citation type="submission" date="2019-03" db="EMBL/GenBank/DDBJ databases">
        <title>Genomic Encyclopedia of Type Strains, Phase III (KMG-III): the genomes of soil and plant-associated and newly described type strains.</title>
        <authorList>
            <person name="Whitman W."/>
        </authorList>
    </citation>
    <scope>NUCLEOTIDE SEQUENCE [LARGE SCALE GENOMIC DNA]</scope>
    <source>
        <strain evidence="5 6">CECT 8446</strain>
    </source>
</reference>
<gene>
    <name evidence="5" type="ORF">DFQ04_1302</name>
</gene>
<evidence type="ECO:0000259" key="3">
    <source>
        <dbReference type="PROSITE" id="PS50011"/>
    </source>
</evidence>
<dbReference type="PROSITE" id="PS50005">
    <property type="entry name" value="TPR"/>
    <property type="match status" value="1"/>
</dbReference>
<name>A0A4R6T9N3_9BACT</name>
<comment type="subcellular location">
    <subcellularLocation>
        <location evidence="1">Membrane</location>
        <topology evidence="1">Single-pass membrane protein</topology>
    </subcellularLocation>
</comment>
<dbReference type="GO" id="GO:0004016">
    <property type="term" value="F:adenylate cyclase activity"/>
    <property type="evidence" value="ECO:0007669"/>
    <property type="project" value="UniProtKB-ARBA"/>
</dbReference>
<dbReference type="SMART" id="SM00044">
    <property type="entry name" value="CYCc"/>
    <property type="match status" value="1"/>
</dbReference>
<dbReference type="InterPro" id="IPR003018">
    <property type="entry name" value="GAF"/>
</dbReference>